<proteinExistence type="predicted"/>
<accession>A0A841JU97</accession>
<dbReference type="RefSeq" id="WP_050057769.1">
    <property type="nucleotide sequence ID" value="NZ_JACHEK010000001.1"/>
</dbReference>
<dbReference type="AlphaFoldDB" id="A0A841JU97"/>
<dbReference type="Proteomes" id="UP000538666">
    <property type="component" value="Unassembled WGS sequence"/>
</dbReference>
<sequence>MKKIILNNLLAAVVFATAASAAQAQSTWKIDPAHSQSEFTVRHMAISNVRGRFTNINGIIIFDEKDLAKSSVNATVDTTTVDTGVAQRDGHLKSPDFFEVAKFPTMSFVSRSVAKSGDDYIVNGDLTLHGITKPVVLRLDDPGKEQLGPDNKPHRGFSATTTIHRQDFGLVWNGTLKSGDNVLGDDVKITLDIEAAQE</sequence>
<evidence type="ECO:0000313" key="3">
    <source>
        <dbReference type="EMBL" id="MBB6142561.1"/>
    </source>
</evidence>
<reference evidence="3 4" key="1">
    <citation type="submission" date="2020-08" db="EMBL/GenBank/DDBJ databases">
        <title>Genomic Encyclopedia of Type Strains, Phase IV (KMG-IV): sequencing the most valuable type-strain genomes for metagenomic binning, comparative biology and taxonomic classification.</title>
        <authorList>
            <person name="Goeker M."/>
        </authorList>
    </citation>
    <scope>NUCLEOTIDE SEQUENCE [LARGE SCALE GENOMIC DNA]</scope>
    <source>
        <strain evidence="3 4">DSM 103733</strain>
    </source>
</reference>
<evidence type="ECO:0000313" key="4">
    <source>
        <dbReference type="Proteomes" id="UP000538666"/>
    </source>
</evidence>
<feature type="domain" description="Lipid/polyisoprenoid-binding YceI-like" evidence="2">
    <location>
        <begin position="27"/>
        <end position="196"/>
    </location>
</feature>
<protein>
    <submittedName>
        <fullName evidence="3">Polyisoprenoid-binding protein YceI</fullName>
    </submittedName>
</protein>
<feature type="chain" id="PRO_5032409667" evidence="1">
    <location>
        <begin position="25"/>
        <end position="198"/>
    </location>
</feature>
<dbReference type="EMBL" id="JACHEK010000001">
    <property type="protein sequence ID" value="MBB6142561.1"/>
    <property type="molecule type" value="Genomic_DNA"/>
</dbReference>
<feature type="signal peptide" evidence="1">
    <location>
        <begin position="1"/>
        <end position="24"/>
    </location>
</feature>
<dbReference type="SUPFAM" id="SSF101874">
    <property type="entry name" value="YceI-like"/>
    <property type="match status" value="1"/>
</dbReference>
<comment type="caution">
    <text evidence="3">The sequence shown here is derived from an EMBL/GenBank/DDBJ whole genome shotgun (WGS) entry which is preliminary data.</text>
</comment>
<dbReference type="OrthoDB" id="9811006at2"/>
<dbReference type="SMART" id="SM00867">
    <property type="entry name" value="YceI"/>
    <property type="match status" value="1"/>
</dbReference>
<dbReference type="Gene3D" id="2.40.128.110">
    <property type="entry name" value="Lipid/polyisoprenoid-binding, YceI-like"/>
    <property type="match status" value="1"/>
</dbReference>
<dbReference type="InterPro" id="IPR036761">
    <property type="entry name" value="TTHA0802/YceI-like_sf"/>
</dbReference>
<dbReference type="PANTHER" id="PTHR34406:SF1">
    <property type="entry name" value="PROTEIN YCEI"/>
    <property type="match status" value="1"/>
</dbReference>
<gene>
    <name evidence="3" type="ORF">HNQ77_000499</name>
</gene>
<evidence type="ECO:0000259" key="2">
    <source>
        <dbReference type="SMART" id="SM00867"/>
    </source>
</evidence>
<keyword evidence="4" id="KW-1185">Reference proteome</keyword>
<dbReference type="PANTHER" id="PTHR34406">
    <property type="entry name" value="PROTEIN YCEI"/>
    <property type="match status" value="1"/>
</dbReference>
<dbReference type="InterPro" id="IPR007372">
    <property type="entry name" value="Lipid/polyisoprenoid-bd_YceI"/>
</dbReference>
<name>A0A841JU97_9BACT</name>
<dbReference type="Pfam" id="PF04264">
    <property type="entry name" value="YceI"/>
    <property type="match status" value="1"/>
</dbReference>
<keyword evidence="1" id="KW-0732">Signal</keyword>
<evidence type="ECO:0000256" key="1">
    <source>
        <dbReference type="SAM" id="SignalP"/>
    </source>
</evidence>
<organism evidence="3 4">
    <name type="scientific">Silvibacterium bohemicum</name>
    <dbReference type="NCBI Taxonomy" id="1577686"/>
    <lineage>
        <taxon>Bacteria</taxon>
        <taxon>Pseudomonadati</taxon>
        <taxon>Acidobacteriota</taxon>
        <taxon>Terriglobia</taxon>
        <taxon>Terriglobales</taxon>
        <taxon>Acidobacteriaceae</taxon>
        <taxon>Silvibacterium</taxon>
    </lineage>
</organism>